<keyword evidence="5" id="KW-1185">Reference proteome</keyword>
<gene>
    <name evidence="4" type="ORF">E8M01_01840</name>
</gene>
<keyword evidence="4" id="KW-0032">Aminotransferase</keyword>
<dbReference type="EMBL" id="CP039690">
    <property type="protein sequence ID" value="QCI63088.1"/>
    <property type="molecule type" value="Genomic_DNA"/>
</dbReference>
<dbReference type="Gene3D" id="3.40.640.10">
    <property type="entry name" value="Type I PLP-dependent aspartate aminotransferase-like (Major domain)"/>
    <property type="match status" value="1"/>
</dbReference>
<evidence type="ECO:0000256" key="1">
    <source>
        <dbReference type="ARBA" id="ARBA00001933"/>
    </source>
</evidence>
<accession>A0A4D7AVY6</accession>
<dbReference type="AlphaFoldDB" id="A0A4D7AVY6"/>
<dbReference type="OrthoDB" id="9807157at2"/>
<dbReference type="InterPro" id="IPR015422">
    <property type="entry name" value="PyrdxlP-dep_Trfase_small"/>
</dbReference>
<dbReference type="InterPro" id="IPR015421">
    <property type="entry name" value="PyrdxlP-dep_Trfase_major"/>
</dbReference>
<dbReference type="Proteomes" id="UP000298781">
    <property type="component" value="Chromosome"/>
</dbReference>
<feature type="domain" description="Aminotransferase class I/classII large" evidence="3">
    <location>
        <begin position="24"/>
        <end position="367"/>
    </location>
</feature>
<evidence type="ECO:0000259" key="3">
    <source>
        <dbReference type="Pfam" id="PF00155"/>
    </source>
</evidence>
<organism evidence="4 5">
    <name type="scientific">Phreatobacter stygius</name>
    <dbReference type="NCBI Taxonomy" id="1940610"/>
    <lineage>
        <taxon>Bacteria</taxon>
        <taxon>Pseudomonadati</taxon>
        <taxon>Pseudomonadota</taxon>
        <taxon>Alphaproteobacteria</taxon>
        <taxon>Hyphomicrobiales</taxon>
        <taxon>Phreatobacteraceae</taxon>
        <taxon>Phreatobacter</taxon>
    </lineage>
</organism>
<dbReference type="GO" id="GO:0008483">
    <property type="term" value="F:transaminase activity"/>
    <property type="evidence" value="ECO:0007669"/>
    <property type="project" value="UniProtKB-KW"/>
</dbReference>
<dbReference type="Pfam" id="PF00155">
    <property type="entry name" value="Aminotran_1_2"/>
    <property type="match status" value="1"/>
</dbReference>
<reference evidence="4 5" key="1">
    <citation type="submission" date="2019-04" db="EMBL/GenBank/DDBJ databases">
        <title>Phreatobacter aquaticus sp. nov.</title>
        <authorList>
            <person name="Choi A."/>
        </authorList>
    </citation>
    <scope>NUCLEOTIDE SEQUENCE [LARGE SCALE GENOMIC DNA]</scope>
    <source>
        <strain evidence="4 5">KCTC 52518</strain>
    </source>
</reference>
<dbReference type="KEGG" id="pstg:E8M01_01840"/>
<dbReference type="Gene3D" id="3.90.1150.10">
    <property type="entry name" value="Aspartate Aminotransferase, domain 1"/>
    <property type="match status" value="1"/>
</dbReference>
<evidence type="ECO:0000256" key="2">
    <source>
        <dbReference type="ARBA" id="ARBA00022679"/>
    </source>
</evidence>
<evidence type="ECO:0000313" key="4">
    <source>
        <dbReference type="EMBL" id="QCI63088.1"/>
    </source>
</evidence>
<dbReference type="SUPFAM" id="SSF53383">
    <property type="entry name" value="PLP-dependent transferases"/>
    <property type="match status" value="1"/>
</dbReference>
<name>A0A4D7AVY6_9HYPH</name>
<dbReference type="GO" id="GO:0030170">
    <property type="term" value="F:pyridoxal phosphate binding"/>
    <property type="evidence" value="ECO:0007669"/>
    <property type="project" value="InterPro"/>
</dbReference>
<dbReference type="InterPro" id="IPR050087">
    <property type="entry name" value="AON_synthase_class-II"/>
</dbReference>
<dbReference type="InterPro" id="IPR004839">
    <property type="entry name" value="Aminotransferase_I/II_large"/>
</dbReference>
<dbReference type="PANTHER" id="PTHR13693">
    <property type="entry name" value="CLASS II AMINOTRANSFERASE/8-AMINO-7-OXONONANOATE SYNTHASE"/>
    <property type="match status" value="1"/>
</dbReference>
<proteinExistence type="predicted"/>
<sequence>MSGRADRRVIESRRDGRIIMDGADILMLGSNDYLGLSTDQRVLAATHEALGRFGTGTGIYPVFATTPLHEALCERLAAFLGVEAVALFSSGGSANAGVLATLAEAGDVIISDRLNHASIIDGCRLSRADVLPYANRDVEDLRAALKKAGPARRKLIVTDGIFSMEGGAAPLAEIHALALEHDALLVVDEAHALGVVGPEGRGTAPLRGLGNGAPGLVLTGSLSKAMGGASGGFVAGPLALIEQLRQRSRSWIFTMGLTTANAATALAALEICRTDPAPRERLWANLDHLRAAFRFYGLACFDSDSAITALKVGDEAQARQVSDALLLAGVYAPAVGFPIVARGEARLRIQVSAAHATADLDEAAAALAIVMAGGTP</sequence>
<dbReference type="RefSeq" id="WP_136958550.1">
    <property type="nucleotide sequence ID" value="NZ_CP039690.1"/>
</dbReference>
<dbReference type="InterPro" id="IPR015424">
    <property type="entry name" value="PyrdxlP-dep_Trfase"/>
</dbReference>
<protein>
    <submittedName>
        <fullName evidence="4">Aminotransferase class I/II-fold pyridoxal phosphate-dependent enzyme</fullName>
    </submittedName>
</protein>
<comment type="cofactor">
    <cofactor evidence="1">
        <name>pyridoxal 5'-phosphate</name>
        <dbReference type="ChEBI" id="CHEBI:597326"/>
    </cofactor>
</comment>
<evidence type="ECO:0000313" key="5">
    <source>
        <dbReference type="Proteomes" id="UP000298781"/>
    </source>
</evidence>
<keyword evidence="2 4" id="KW-0808">Transferase</keyword>